<organism evidence="1 2">
    <name type="scientific">Catenisphaera adipataccumulans</name>
    <dbReference type="NCBI Taxonomy" id="700500"/>
    <lineage>
        <taxon>Bacteria</taxon>
        <taxon>Bacillati</taxon>
        <taxon>Bacillota</taxon>
        <taxon>Erysipelotrichia</taxon>
        <taxon>Erysipelotrichales</taxon>
        <taxon>Erysipelotrichaceae</taxon>
        <taxon>Catenisphaera</taxon>
    </lineage>
</organism>
<dbReference type="Proteomes" id="UP000539953">
    <property type="component" value="Unassembled WGS sequence"/>
</dbReference>
<reference evidence="1 2" key="1">
    <citation type="submission" date="2020-08" db="EMBL/GenBank/DDBJ databases">
        <title>Genomic Encyclopedia of Type Strains, Phase IV (KMG-IV): sequencing the most valuable type-strain genomes for metagenomic binning, comparative biology and taxonomic classification.</title>
        <authorList>
            <person name="Goeker M."/>
        </authorList>
    </citation>
    <scope>NUCLEOTIDE SEQUENCE [LARGE SCALE GENOMIC DNA]</scope>
    <source>
        <strain evidence="1 2">DSM 25799</strain>
    </source>
</reference>
<proteinExistence type="predicted"/>
<dbReference type="AlphaFoldDB" id="A0A7W8FYA4"/>
<dbReference type="EMBL" id="JACHHK010000008">
    <property type="protein sequence ID" value="MBB5183802.1"/>
    <property type="molecule type" value="Genomic_DNA"/>
</dbReference>
<dbReference type="RefSeq" id="WP_183329096.1">
    <property type="nucleotide sequence ID" value="NZ_JACHHK010000008.1"/>
</dbReference>
<name>A0A7W8FYA4_9FIRM</name>
<protein>
    <submittedName>
        <fullName evidence="1">Abortive infection bacteriophage resistance protein</fullName>
    </submittedName>
</protein>
<keyword evidence="2" id="KW-1185">Reference proteome</keyword>
<evidence type="ECO:0000313" key="1">
    <source>
        <dbReference type="EMBL" id="MBB5183802.1"/>
    </source>
</evidence>
<dbReference type="InterPro" id="IPR011664">
    <property type="entry name" value="Abi_system_AbiD/AbiF-like"/>
</dbReference>
<evidence type="ECO:0000313" key="2">
    <source>
        <dbReference type="Proteomes" id="UP000539953"/>
    </source>
</evidence>
<comment type="caution">
    <text evidence="1">The sequence shown here is derived from an EMBL/GenBank/DDBJ whole genome shotgun (WGS) entry which is preliminary data.</text>
</comment>
<sequence>MENIKPKLSVSEQVDRLKEKGVKFNYYSDSDAKKYLTSNNYYYKLTSFRKNFRKYPSGKNKGKYINLDFAYLVDLAIIDNYLRNIILEIALDIEHYSKLKLLHELENRSDEDGYTIVKDFLNSLGDEKNNLEKRLNNKITSTYVGDIIQHYSGNYPAWSFIEIISFGDYLRFYNFCAIRWNNKSMQDDYFPLKDVKELRNAAAHNNCIINDITIKNAKYRANYKMKRSLSCLKKQRNNKHLSKEKIRQLATLFYYSSYIITSDGVHLKIKKKLDFFRNRIFKYYDYNFNKSLRATFNYLVDIIDIFY</sequence>
<dbReference type="Pfam" id="PF07751">
    <property type="entry name" value="Abi_2"/>
    <property type="match status" value="1"/>
</dbReference>
<gene>
    <name evidence="1" type="ORF">HNQ47_001843</name>
</gene>
<accession>A0A7W8FYA4</accession>